<dbReference type="Proteomes" id="UP001589645">
    <property type="component" value="Unassembled WGS sequence"/>
</dbReference>
<accession>A0ABV5HVV4</accession>
<organism evidence="1 2">
    <name type="scientific">Vibrio olivae</name>
    <dbReference type="NCBI Taxonomy" id="1243002"/>
    <lineage>
        <taxon>Bacteria</taxon>
        <taxon>Pseudomonadati</taxon>
        <taxon>Pseudomonadota</taxon>
        <taxon>Gammaproteobacteria</taxon>
        <taxon>Vibrionales</taxon>
        <taxon>Vibrionaceae</taxon>
        <taxon>Vibrio</taxon>
    </lineage>
</organism>
<comment type="caution">
    <text evidence="1">The sequence shown here is derived from an EMBL/GenBank/DDBJ whole genome shotgun (WGS) entry which is preliminary data.</text>
</comment>
<reference evidence="1 2" key="1">
    <citation type="submission" date="2024-09" db="EMBL/GenBank/DDBJ databases">
        <authorList>
            <person name="Sun Q."/>
            <person name="Mori K."/>
        </authorList>
    </citation>
    <scope>NUCLEOTIDE SEQUENCE [LARGE SCALE GENOMIC DNA]</scope>
    <source>
        <strain evidence="1 2">CECT 8064</strain>
    </source>
</reference>
<keyword evidence="2" id="KW-1185">Reference proteome</keyword>
<evidence type="ECO:0000313" key="1">
    <source>
        <dbReference type="EMBL" id="MFB9137847.1"/>
    </source>
</evidence>
<dbReference type="EMBL" id="JBHMEP010000029">
    <property type="protein sequence ID" value="MFB9137847.1"/>
    <property type="molecule type" value="Genomic_DNA"/>
</dbReference>
<gene>
    <name evidence="1" type="ORF">ACFFUV_23135</name>
</gene>
<protein>
    <submittedName>
        <fullName evidence="1">Uncharacterized protein</fullName>
    </submittedName>
</protein>
<dbReference type="RefSeq" id="WP_390198229.1">
    <property type="nucleotide sequence ID" value="NZ_JBHMEP010000029.1"/>
</dbReference>
<name>A0ABV5HVV4_9VIBR</name>
<proteinExistence type="predicted"/>
<sequence>MGRSCYVIKNKEGGVDNVLAPNDQPSGLYQRAMEVLGDQKQALSVWGTAYSPDFVSFFGDWMSMPSEYGLDSNGEPRYDDVMSFIKQKNYAVGNFMADEVKDINNTITSLGVDNINDLNDMIVSNFLSGGDIFINRYNLERSGMYDADEIDNIMTNRLEYERVRDMMRRIVDFMSEGDLNEKDTYFLSSESGLGDDYMIYEDVYDSLGKRRVLNPMEVRDTIMRAVGGISDRREFDQAFASVPYPSLALRYQEDQDYADRMYDTYRNMTRMEVRDQDGNTITDSYSNSTIPYISMPKDMKGLRDKVGEMINMDDFKDIKDVAGRLYDIAMDLSDMGVDISEAISDEMVISRPEDIRDLMASLDVMLSSIQNGDPVYDDFISDLDRITGKGNPIYEVQDTYFTGDRMVYVRSGKTSPSDMYDRNMLYVGRNIYHNTTPITDTDQAYEVLADIGIAQPSYLPTGVVPHGASRSDIGVVKDNIKKLVMDNISSSNTESMILARLIYQHPVTSKVDDVDIDREFRRYEARQGKDRDFIKSCTSLRKIQIKERLKKSDLYNNVLRFLDFNGFYNVSLNHHDRGTLKNIEMSLPEGQVRDLLFDVAIESSDSSMRDLFYLDRQDRMMDVGFYRYLYQRNPGLLREVNGGVEARPDGLFLARGRYDDFVSFQSGLYEKVGETVNGGIYSFVDNFIYSDPSSYQDSMVRKIGDVTVRSDDNRLSRVEDNPSSSKIINEYTANTNKLMRDFSCN</sequence>
<evidence type="ECO:0000313" key="2">
    <source>
        <dbReference type="Proteomes" id="UP001589645"/>
    </source>
</evidence>